<dbReference type="Proteomes" id="UP000619078">
    <property type="component" value="Unassembled WGS sequence"/>
</dbReference>
<name>A0A926NK21_9SPHI</name>
<evidence type="ECO:0000313" key="2">
    <source>
        <dbReference type="Proteomes" id="UP000619078"/>
    </source>
</evidence>
<dbReference type="EMBL" id="JACWMX010000004">
    <property type="protein sequence ID" value="MBD1393509.1"/>
    <property type="molecule type" value="Genomic_DNA"/>
</dbReference>
<accession>A0A926NK21</accession>
<gene>
    <name evidence="1" type="ORF">IDJ76_10400</name>
</gene>
<sequence>MKNLFKTSLTLLTGLMGGLLIGVYAVSPKEQSFAGNNDRIQYEIAYNKFMPRTYQDTLKALQSVKDSIFKAHRIWYSKADSMQNNYLEYDKKWYNASLHTNEADSNGNDHLKSFFISKVLIDTLFAHKKDPDGIRLTMAKKRADNKKIFTFVISGSYMGDRAKPYGPLATSRRDTSGLQFDYVDTCPKNCN</sequence>
<keyword evidence="2" id="KW-1185">Reference proteome</keyword>
<dbReference type="AlphaFoldDB" id="A0A926NK21"/>
<dbReference type="RefSeq" id="WP_191163257.1">
    <property type="nucleotide sequence ID" value="NZ_JACWMX010000004.1"/>
</dbReference>
<comment type="caution">
    <text evidence="1">The sequence shown here is derived from an EMBL/GenBank/DDBJ whole genome shotgun (WGS) entry which is preliminary data.</text>
</comment>
<organism evidence="1 2">
    <name type="scientific">Mucilaginibacter glaciei</name>
    <dbReference type="NCBI Taxonomy" id="2772109"/>
    <lineage>
        <taxon>Bacteria</taxon>
        <taxon>Pseudomonadati</taxon>
        <taxon>Bacteroidota</taxon>
        <taxon>Sphingobacteriia</taxon>
        <taxon>Sphingobacteriales</taxon>
        <taxon>Sphingobacteriaceae</taxon>
        <taxon>Mucilaginibacter</taxon>
    </lineage>
</organism>
<evidence type="ECO:0000313" key="1">
    <source>
        <dbReference type="EMBL" id="MBD1393509.1"/>
    </source>
</evidence>
<reference evidence="1" key="1">
    <citation type="submission" date="2020-09" db="EMBL/GenBank/DDBJ databases">
        <title>Novel species of Mucilaginibacter isolated from a glacier on the Tibetan Plateau.</title>
        <authorList>
            <person name="Liu Q."/>
            <person name="Xin Y.-H."/>
        </authorList>
    </citation>
    <scope>NUCLEOTIDE SEQUENCE</scope>
    <source>
        <strain evidence="1">ZB1P21</strain>
    </source>
</reference>
<protein>
    <submittedName>
        <fullName evidence="1">Uncharacterized protein</fullName>
    </submittedName>
</protein>
<proteinExistence type="predicted"/>